<gene>
    <name evidence="1" type="ORF">PUN28_014055</name>
</gene>
<dbReference type="AlphaFoldDB" id="A0AAW2F7I0"/>
<reference evidence="1 2" key="1">
    <citation type="submission" date="2023-03" db="EMBL/GenBank/DDBJ databases">
        <title>High recombination rates correlate with genetic variation in Cardiocondyla obscurior ants.</title>
        <authorList>
            <person name="Errbii M."/>
        </authorList>
    </citation>
    <scope>NUCLEOTIDE SEQUENCE [LARGE SCALE GENOMIC DNA]</scope>
    <source>
        <strain evidence="1">Alpha-2009</strain>
        <tissue evidence="1">Whole body</tissue>
    </source>
</reference>
<dbReference type="Proteomes" id="UP001430953">
    <property type="component" value="Unassembled WGS sequence"/>
</dbReference>
<evidence type="ECO:0000313" key="1">
    <source>
        <dbReference type="EMBL" id="KAL0110843.1"/>
    </source>
</evidence>
<sequence>MTRSHAPPPPPPPCAIILYGSAINHFGVVIGSCMHVQDSQSHRHSVSVKFVTVRKISQQANLVLRNYKFLNALQAAGTNGNSQRSSVQLFRVFVSAWNNGYVFARQQ</sequence>
<evidence type="ECO:0000313" key="2">
    <source>
        <dbReference type="Proteomes" id="UP001430953"/>
    </source>
</evidence>
<protein>
    <submittedName>
        <fullName evidence="1">Uncharacterized protein</fullName>
    </submittedName>
</protein>
<name>A0AAW2F7I0_9HYME</name>
<organism evidence="1 2">
    <name type="scientific">Cardiocondyla obscurior</name>
    <dbReference type="NCBI Taxonomy" id="286306"/>
    <lineage>
        <taxon>Eukaryota</taxon>
        <taxon>Metazoa</taxon>
        <taxon>Ecdysozoa</taxon>
        <taxon>Arthropoda</taxon>
        <taxon>Hexapoda</taxon>
        <taxon>Insecta</taxon>
        <taxon>Pterygota</taxon>
        <taxon>Neoptera</taxon>
        <taxon>Endopterygota</taxon>
        <taxon>Hymenoptera</taxon>
        <taxon>Apocrita</taxon>
        <taxon>Aculeata</taxon>
        <taxon>Formicoidea</taxon>
        <taxon>Formicidae</taxon>
        <taxon>Myrmicinae</taxon>
        <taxon>Cardiocondyla</taxon>
    </lineage>
</organism>
<dbReference type="EMBL" id="JADYXP020000014">
    <property type="protein sequence ID" value="KAL0110843.1"/>
    <property type="molecule type" value="Genomic_DNA"/>
</dbReference>
<comment type="caution">
    <text evidence="1">The sequence shown here is derived from an EMBL/GenBank/DDBJ whole genome shotgun (WGS) entry which is preliminary data.</text>
</comment>
<accession>A0AAW2F7I0</accession>
<proteinExistence type="predicted"/>
<dbReference type="PROSITE" id="PS51257">
    <property type="entry name" value="PROKAR_LIPOPROTEIN"/>
    <property type="match status" value="1"/>
</dbReference>
<keyword evidence="2" id="KW-1185">Reference proteome</keyword>